<proteinExistence type="predicted"/>
<dbReference type="RefSeq" id="WP_273935498.1">
    <property type="nucleotide sequence ID" value="NZ_CP097263.1"/>
</dbReference>
<dbReference type="Pfam" id="PF12697">
    <property type="entry name" value="Abhydrolase_6"/>
    <property type="match status" value="1"/>
</dbReference>
<sequence length="242" mass="27357">MADVITEDGLRLRVYEDGDPKGPRVLLVHGFPDTAEVWEPLVKELKDSFRVVRYDVRGMGGSEGPTTTEGYGIERLKDDLRRVAEATRAKHLVGHDWGAVQGWRAVVDHPFDTFTAISGPDLGHASYWYEKNFPSKETVNQLARSWYMAAFKIPKLPDLIFPRAGLELYRANIGRSHQAQRITTKTLLVVPTKDRFVTPAMAKAAEPWCDDLTVKTLPAGHWVIKEQPHILASWIKELTRKS</sequence>
<protein>
    <submittedName>
        <fullName evidence="2">Alpha/beta fold hydrolase</fullName>
    </submittedName>
</protein>
<dbReference type="Proteomes" id="UP001589810">
    <property type="component" value="Unassembled WGS sequence"/>
</dbReference>
<evidence type="ECO:0000259" key="1">
    <source>
        <dbReference type="Pfam" id="PF12697"/>
    </source>
</evidence>
<dbReference type="EMBL" id="JBHLUD010000007">
    <property type="protein sequence ID" value="MFC0544017.1"/>
    <property type="molecule type" value="Genomic_DNA"/>
</dbReference>
<evidence type="ECO:0000313" key="3">
    <source>
        <dbReference type="Proteomes" id="UP001589810"/>
    </source>
</evidence>
<evidence type="ECO:0000313" key="2">
    <source>
        <dbReference type="EMBL" id="MFC0544017.1"/>
    </source>
</evidence>
<keyword evidence="3" id="KW-1185">Reference proteome</keyword>
<dbReference type="PANTHER" id="PTHR43329">
    <property type="entry name" value="EPOXIDE HYDROLASE"/>
    <property type="match status" value="1"/>
</dbReference>
<name>A0ABV6MVA9_9PSEU</name>
<gene>
    <name evidence="2" type="ORF">ACFFH7_21105</name>
</gene>
<comment type="caution">
    <text evidence="2">The sequence shown here is derived from an EMBL/GenBank/DDBJ whole genome shotgun (WGS) entry which is preliminary data.</text>
</comment>
<dbReference type="Gene3D" id="3.40.50.1820">
    <property type="entry name" value="alpha/beta hydrolase"/>
    <property type="match status" value="1"/>
</dbReference>
<dbReference type="InterPro" id="IPR029058">
    <property type="entry name" value="AB_hydrolase_fold"/>
</dbReference>
<dbReference type="GO" id="GO:0016787">
    <property type="term" value="F:hydrolase activity"/>
    <property type="evidence" value="ECO:0007669"/>
    <property type="project" value="UniProtKB-KW"/>
</dbReference>
<accession>A0ABV6MVA9</accession>
<reference evidence="2 3" key="1">
    <citation type="submission" date="2024-09" db="EMBL/GenBank/DDBJ databases">
        <authorList>
            <person name="Sun Q."/>
            <person name="Mori K."/>
        </authorList>
    </citation>
    <scope>NUCLEOTIDE SEQUENCE [LARGE SCALE GENOMIC DNA]</scope>
    <source>
        <strain evidence="2 3">TBRC 1432</strain>
    </source>
</reference>
<keyword evidence="2" id="KW-0378">Hydrolase</keyword>
<dbReference type="InterPro" id="IPR000073">
    <property type="entry name" value="AB_hydrolase_1"/>
</dbReference>
<dbReference type="SUPFAM" id="SSF53474">
    <property type="entry name" value="alpha/beta-Hydrolases"/>
    <property type="match status" value="1"/>
</dbReference>
<organism evidence="2 3">
    <name type="scientific">Kutzneria chonburiensis</name>
    <dbReference type="NCBI Taxonomy" id="1483604"/>
    <lineage>
        <taxon>Bacteria</taxon>
        <taxon>Bacillati</taxon>
        <taxon>Actinomycetota</taxon>
        <taxon>Actinomycetes</taxon>
        <taxon>Pseudonocardiales</taxon>
        <taxon>Pseudonocardiaceae</taxon>
        <taxon>Kutzneria</taxon>
    </lineage>
</organism>
<feature type="domain" description="AB hydrolase-1" evidence="1">
    <location>
        <begin position="25"/>
        <end position="232"/>
    </location>
</feature>